<name>A0A411ZHH6_9FIRM</name>
<dbReference type="RefSeq" id="WP_118045012.1">
    <property type="nucleotide sequence ID" value="NZ_QRSS01000035.1"/>
</dbReference>
<organism evidence="1 2">
    <name type="scientific">Blautia obeum</name>
    <dbReference type="NCBI Taxonomy" id="40520"/>
    <lineage>
        <taxon>Bacteria</taxon>
        <taxon>Bacillati</taxon>
        <taxon>Bacillota</taxon>
        <taxon>Clostridia</taxon>
        <taxon>Lachnospirales</taxon>
        <taxon>Lachnospiraceae</taxon>
        <taxon>Blautia</taxon>
    </lineage>
</organism>
<dbReference type="Proteomes" id="UP000283585">
    <property type="component" value="Unassembled WGS sequence"/>
</dbReference>
<gene>
    <name evidence="1" type="ORF">DWZ12_16150</name>
</gene>
<reference evidence="1 2" key="1">
    <citation type="submission" date="2018-08" db="EMBL/GenBank/DDBJ databases">
        <title>A genome reference for cultivated species of the human gut microbiota.</title>
        <authorList>
            <person name="Zou Y."/>
            <person name="Xue W."/>
            <person name="Luo G."/>
        </authorList>
    </citation>
    <scope>NUCLEOTIDE SEQUENCE [LARGE SCALE GENOMIC DNA]</scope>
    <source>
        <strain evidence="1 2">AF29-2BH</strain>
    </source>
</reference>
<proteinExistence type="predicted"/>
<protein>
    <submittedName>
        <fullName evidence="1">Uncharacterized protein</fullName>
    </submittedName>
</protein>
<sequence length="376" mass="44603">MSRKNISYVKGYEHSDFTDLLNELQGKNENTEMIDGALVLDAPSSMESVCAYEESEERHRIMSDQRIKYFYSKKDGIIHDKHCDNAKDILDEDLLWAEEYLPKLKPCPDCMIHAYIIAGAKDPREIETYFGFFEKTQMTTKQIRNIYIENRMKTRIYMDTMTVWHKKDTWRIKSLPKKGHVQLYHNNYTVEKNGVREFTQGFHIQSLMCSDTDIRYALSIIKKYEYKPEEYALHNSKLNKSEKRKSKQCQAEKMQKLTLSLEALLGEKTAEPTLWQKAKSYISDLFKKKTFFELNDFRLVSEQGYPKNQEICVYIWKDKNEQLFWQTGIYNQKLKQFSVCYGTVRYAINEDKVIAWKKMNADAVALEIMDRRNQKQ</sequence>
<comment type="caution">
    <text evidence="1">The sequence shown here is derived from an EMBL/GenBank/DDBJ whole genome shotgun (WGS) entry which is preliminary data.</text>
</comment>
<evidence type="ECO:0000313" key="2">
    <source>
        <dbReference type="Proteomes" id="UP000283585"/>
    </source>
</evidence>
<evidence type="ECO:0000313" key="1">
    <source>
        <dbReference type="EMBL" id="RGQ02284.1"/>
    </source>
</evidence>
<dbReference type="AlphaFoldDB" id="A0A411ZHH6"/>
<accession>A0A411ZHH6</accession>
<dbReference type="EMBL" id="QRSS01000035">
    <property type="protein sequence ID" value="RGQ02284.1"/>
    <property type="molecule type" value="Genomic_DNA"/>
</dbReference>